<sequence>MMELFVRSLPLKDVIANLAEEMKTSYDKNCNEYILNIPAAYGKGLIRGINFTLGFGLIEYNCFFKEEVSIHFSLNNIHPLKFIYCSEGFLKHRFEEKEDIHQIDQFQNVVVSSSSSNGHVLIFPRNIHIRMNSLEINRTDFKTKIDCDIDNLDRRLRSVFKDLRAKHLFYYHGNYSLAMAKCIQDINSSKQTGFARRLLLEGKANEILSIQIQDFEDDQQNDSRKKILRKADLKQIEHAVKILKEELANPITIKDLAKTVGTNTTKLQEGFQHMFGVSVNNYLRKLRLEFARDQLILGELNISEIAEQIGIVNKSYFSRIFKEAYGLNPKELSQQIKSLAKKHRSIIFNS</sequence>
<keyword evidence="6" id="KW-1185">Reference proteome</keyword>
<protein>
    <submittedName>
        <fullName evidence="5">Helix-turn-helix domain-containing protein</fullName>
    </submittedName>
</protein>
<organism evidence="5 6">
    <name type="scientific">Pedobacter puniceum</name>
    <dbReference type="NCBI Taxonomy" id="2666136"/>
    <lineage>
        <taxon>Bacteria</taxon>
        <taxon>Pseudomonadati</taxon>
        <taxon>Bacteroidota</taxon>
        <taxon>Sphingobacteriia</taxon>
        <taxon>Sphingobacteriales</taxon>
        <taxon>Sphingobacteriaceae</taxon>
        <taxon>Pedobacter</taxon>
    </lineage>
</organism>
<dbReference type="Proteomes" id="UP000462931">
    <property type="component" value="Unassembled WGS sequence"/>
</dbReference>
<comment type="caution">
    <text evidence="5">The sequence shown here is derived from an EMBL/GenBank/DDBJ whole genome shotgun (WGS) entry which is preliminary data.</text>
</comment>
<dbReference type="InterPro" id="IPR018060">
    <property type="entry name" value="HTH_AraC"/>
</dbReference>
<dbReference type="InterPro" id="IPR020449">
    <property type="entry name" value="Tscrpt_reg_AraC-type_HTH"/>
</dbReference>
<reference evidence="5 6" key="1">
    <citation type="submission" date="2019-11" db="EMBL/GenBank/DDBJ databases">
        <authorList>
            <person name="Cheng Q."/>
            <person name="Yang Z."/>
        </authorList>
    </citation>
    <scope>NUCLEOTIDE SEQUENCE [LARGE SCALE GENOMIC DNA]</scope>
    <source>
        <strain evidence="5 6">HX-22-1</strain>
    </source>
</reference>
<dbReference type="SUPFAM" id="SSF46689">
    <property type="entry name" value="Homeodomain-like"/>
    <property type="match status" value="2"/>
</dbReference>
<dbReference type="PANTHER" id="PTHR47893:SF1">
    <property type="entry name" value="REGULATORY PROTEIN PCHR"/>
    <property type="match status" value="1"/>
</dbReference>
<evidence type="ECO:0000313" key="6">
    <source>
        <dbReference type="Proteomes" id="UP000462931"/>
    </source>
</evidence>
<dbReference type="InterPro" id="IPR009057">
    <property type="entry name" value="Homeodomain-like_sf"/>
</dbReference>
<keyword evidence="1" id="KW-0805">Transcription regulation</keyword>
<dbReference type="AlphaFoldDB" id="A0A7K0FKJ4"/>
<evidence type="ECO:0000256" key="3">
    <source>
        <dbReference type="ARBA" id="ARBA00023163"/>
    </source>
</evidence>
<dbReference type="InterPro" id="IPR053142">
    <property type="entry name" value="PchR_regulatory_protein"/>
</dbReference>
<gene>
    <name evidence="5" type="ORF">GJJ64_03020</name>
</gene>
<proteinExistence type="predicted"/>
<evidence type="ECO:0000256" key="1">
    <source>
        <dbReference type="ARBA" id="ARBA00023015"/>
    </source>
</evidence>
<keyword evidence="3" id="KW-0804">Transcription</keyword>
<dbReference type="PANTHER" id="PTHR47893">
    <property type="entry name" value="REGULATORY PROTEIN PCHR"/>
    <property type="match status" value="1"/>
</dbReference>
<dbReference type="SMART" id="SM00342">
    <property type="entry name" value="HTH_ARAC"/>
    <property type="match status" value="1"/>
</dbReference>
<name>A0A7K0FKJ4_9SPHI</name>
<evidence type="ECO:0000256" key="2">
    <source>
        <dbReference type="ARBA" id="ARBA00023125"/>
    </source>
</evidence>
<accession>A0A7K0FKJ4</accession>
<evidence type="ECO:0000313" key="5">
    <source>
        <dbReference type="EMBL" id="MRX46151.1"/>
    </source>
</evidence>
<dbReference type="EMBL" id="WKJI01000001">
    <property type="protein sequence ID" value="MRX46151.1"/>
    <property type="molecule type" value="Genomic_DNA"/>
</dbReference>
<dbReference type="GO" id="GO:0043565">
    <property type="term" value="F:sequence-specific DNA binding"/>
    <property type="evidence" value="ECO:0007669"/>
    <property type="project" value="InterPro"/>
</dbReference>
<dbReference type="InterPro" id="IPR018062">
    <property type="entry name" value="HTH_AraC-typ_CS"/>
</dbReference>
<dbReference type="PRINTS" id="PR00032">
    <property type="entry name" value="HTHARAC"/>
</dbReference>
<dbReference type="Pfam" id="PF12833">
    <property type="entry name" value="HTH_18"/>
    <property type="match status" value="1"/>
</dbReference>
<dbReference type="RefSeq" id="WP_154286275.1">
    <property type="nucleotide sequence ID" value="NZ_WKJI01000001.1"/>
</dbReference>
<feature type="domain" description="HTH araC/xylS-type" evidence="4">
    <location>
        <begin position="237"/>
        <end position="335"/>
    </location>
</feature>
<dbReference type="GO" id="GO:0003700">
    <property type="term" value="F:DNA-binding transcription factor activity"/>
    <property type="evidence" value="ECO:0007669"/>
    <property type="project" value="InterPro"/>
</dbReference>
<dbReference type="PROSITE" id="PS00041">
    <property type="entry name" value="HTH_ARAC_FAMILY_1"/>
    <property type="match status" value="1"/>
</dbReference>
<dbReference type="Gene3D" id="1.10.10.60">
    <property type="entry name" value="Homeodomain-like"/>
    <property type="match status" value="2"/>
</dbReference>
<keyword evidence="2" id="KW-0238">DNA-binding</keyword>
<evidence type="ECO:0000259" key="4">
    <source>
        <dbReference type="PROSITE" id="PS01124"/>
    </source>
</evidence>
<dbReference type="PROSITE" id="PS01124">
    <property type="entry name" value="HTH_ARAC_FAMILY_2"/>
    <property type="match status" value="1"/>
</dbReference>